<dbReference type="InterPro" id="IPR018506">
    <property type="entry name" value="Cyt_B5_heme-BS"/>
</dbReference>
<feature type="signal peptide" evidence="5">
    <location>
        <begin position="1"/>
        <end position="31"/>
    </location>
</feature>
<feature type="compositionally biased region" description="Acidic residues" evidence="4">
    <location>
        <begin position="165"/>
        <end position="178"/>
    </location>
</feature>
<dbReference type="PROSITE" id="PS00191">
    <property type="entry name" value="CYTOCHROME_B5_1"/>
    <property type="match status" value="1"/>
</dbReference>
<dbReference type="PANTHER" id="PTHR36044">
    <property type="entry name" value="HEME BINDING PROTEIN"/>
    <property type="match status" value="1"/>
</dbReference>
<keyword evidence="1" id="KW-0349">Heme</keyword>
<dbReference type="Gene3D" id="3.10.120.10">
    <property type="entry name" value="Cytochrome b5-like heme/steroid binding domain"/>
    <property type="match status" value="2"/>
</dbReference>
<evidence type="ECO:0000256" key="5">
    <source>
        <dbReference type="SAM" id="SignalP"/>
    </source>
</evidence>
<feature type="region of interest" description="Disordered" evidence="4">
    <location>
        <begin position="841"/>
        <end position="868"/>
    </location>
</feature>
<evidence type="ECO:0000259" key="6">
    <source>
        <dbReference type="PROSITE" id="PS50255"/>
    </source>
</evidence>
<keyword evidence="5" id="KW-0732">Signal</keyword>
<keyword evidence="8" id="KW-1185">Reference proteome</keyword>
<feature type="compositionally biased region" description="Low complexity" evidence="4">
    <location>
        <begin position="847"/>
        <end position="867"/>
    </location>
</feature>
<evidence type="ECO:0000256" key="3">
    <source>
        <dbReference type="ARBA" id="ARBA00023004"/>
    </source>
</evidence>
<dbReference type="Pfam" id="PF00173">
    <property type="entry name" value="Cyt-b5"/>
    <property type="match status" value="2"/>
</dbReference>
<evidence type="ECO:0000313" key="7">
    <source>
        <dbReference type="EMBL" id="KAL3757821.1"/>
    </source>
</evidence>
<dbReference type="InterPro" id="IPR036400">
    <property type="entry name" value="Cyt_B5-like_heme/steroid_sf"/>
</dbReference>
<feature type="region of interest" description="Disordered" evidence="4">
    <location>
        <begin position="471"/>
        <end position="493"/>
    </location>
</feature>
<feature type="compositionally biased region" description="Low complexity" evidence="4">
    <location>
        <begin position="203"/>
        <end position="269"/>
    </location>
</feature>
<dbReference type="Gene3D" id="2.60.40.1190">
    <property type="match status" value="1"/>
</dbReference>
<keyword evidence="2" id="KW-0479">Metal-binding</keyword>
<feature type="region of interest" description="Disordered" evidence="4">
    <location>
        <begin position="142"/>
        <end position="282"/>
    </location>
</feature>
<feature type="domain" description="Cytochrome b5 heme-binding" evidence="6">
    <location>
        <begin position="493"/>
        <end position="569"/>
    </location>
</feature>
<protein>
    <recommendedName>
        <fullName evidence="6">Cytochrome b5 heme-binding domain-containing protein</fullName>
    </recommendedName>
</protein>
<evidence type="ECO:0000256" key="2">
    <source>
        <dbReference type="ARBA" id="ARBA00022723"/>
    </source>
</evidence>
<organism evidence="7 8">
    <name type="scientific">Discostella pseudostelligera</name>
    <dbReference type="NCBI Taxonomy" id="259834"/>
    <lineage>
        <taxon>Eukaryota</taxon>
        <taxon>Sar</taxon>
        <taxon>Stramenopiles</taxon>
        <taxon>Ochrophyta</taxon>
        <taxon>Bacillariophyta</taxon>
        <taxon>Coscinodiscophyceae</taxon>
        <taxon>Thalassiosirophycidae</taxon>
        <taxon>Stephanodiscales</taxon>
        <taxon>Stephanodiscaceae</taxon>
        <taxon>Discostella</taxon>
    </lineage>
</organism>
<sequence length="1006" mass="108125">MTNFNAALRLASPAATAILLVLGGGLDGVHAQDAVDAPTSTSATTATMTVCVTAEQCKRQYESLDLELPGGFYVGEYATKGCFLKGDNGYFGTGSTTDAEMATTDLPGVQERLWCDVSVLIFPGEEPGTSTTVAPTTADIADTASASPSTTSLSPTISPSSVESMSDETGEEEEEESTTDAPSVTPSPSIPPKNNLDVVTKAPTPLITKKPTQTKKPTPALDGESIAPSISLPPTSLTPTISLSPSVLTTAPATTESDADAAETTTPSALAMDQPSISPTPKPSYEKALPLTGPIQCTSLLYSSEEEIPPPTLDGIADEWTNITVYDLPLTSSTNPTKSYPYGNGAVQMQCVFDDEKVYFVFHVPGRFGVGEEIQMNAAISTMFKLGTEASLSNMGDCPSANDCTTALDSCEDYKVDWQLLSSQESSSGSTSIDDKYSVTLDCRYDDDANGGGSEWEGAWMHYNLTASSEEMSSSSSESTTEESSSESNSTTTTLITMAEVRKHNSEFDLWMVLENKVYDFTDFAPIHPGGPGYLTIYAGMDATGPFQAVHYGVYARAETKEYYIGDLDMSSVDEWVFEVSRPLKTDSTKTDVQFVEGQTVLLKVLQVISNNIMKISTAFLFSYAVNAIIDGESKQASASISSTSSSVSSSSATALSSTSTSNHAIQCAPLSEDDYAPTLDGIADEWTNVTVYELPLISASTSQPYSYGNGAVQMQCVYDDEKIYFVFHVPGKYRGGDSDEDGEEDGVEMHAAISTMFKIGDEASLSNMGDCPNANDCTTALEACEAYKVDWQLLTSKMSDDGGTTIDDKYSVTLGCRYDDDHDGGNEWEGAWTHSNTTLLAEERSSSSSNSEESSSASSSSSENNSTNLITMAEVRNHNTEDDLWMVLENKVFDLTDFVSIHPGGPGYLTMNAGMDGTDPFQDVHFGIFSRAEVMEYYIGDLDMSSKFEWVFEMSRPLKTDSTKTDAQFMEGKSVDFGFSFWVALHNEETNNSTIKIAAFEVYST</sequence>
<dbReference type="EMBL" id="JALLBG020000250">
    <property type="protein sequence ID" value="KAL3757821.1"/>
    <property type="molecule type" value="Genomic_DNA"/>
</dbReference>
<keyword evidence="3" id="KW-0408">Iron</keyword>
<comment type="caution">
    <text evidence="7">The sequence shown here is derived from an EMBL/GenBank/DDBJ whole genome shotgun (WGS) entry which is preliminary data.</text>
</comment>
<dbReference type="SUPFAM" id="SSF55856">
    <property type="entry name" value="Cytochrome b5-like heme/steroid binding domain"/>
    <property type="match status" value="2"/>
</dbReference>
<dbReference type="PROSITE" id="PS50255">
    <property type="entry name" value="CYTOCHROME_B5_2"/>
    <property type="match status" value="2"/>
</dbReference>
<dbReference type="SMART" id="SM01117">
    <property type="entry name" value="Cyt-b5"/>
    <property type="match status" value="2"/>
</dbReference>
<name>A0ABD3M723_9STRA</name>
<feature type="chain" id="PRO_5044854459" description="Cytochrome b5 heme-binding domain-containing protein" evidence="5">
    <location>
        <begin position="32"/>
        <end position="1006"/>
    </location>
</feature>
<dbReference type="PANTHER" id="PTHR36044:SF1">
    <property type="entry name" value="HEME BINDING PROTEIN"/>
    <property type="match status" value="1"/>
</dbReference>
<gene>
    <name evidence="7" type="ORF">ACHAWU_006129</name>
</gene>
<evidence type="ECO:0000313" key="8">
    <source>
        <dbReference type="Proteomes" id="UP001530293"/>
    </source>
</evidence>
<dbReference type="Proteomes" id="UP001530293">
    <property type="component" value="Unassembled WGS sequence"/>
</dbReference>
<evidence type="ECO:0000256" key="1">
    <source>
        <dbReference type="ARBA" id="ARBA00022617"/>
    </source>
</evidence>
<dbReference type="GO" id="GO:0046872">
    <property type="term" value="F:metal ion binding"/>
    <property type="evidence" value="ECO:0007669"/>
    <property type="project" value="UniProtKB-KW"/>
</dbReference>
<feature type="compositionally biased region" description="Low complexity" evidence="4">
    <location>
        <begin position="142"/>
        <end position="164"/>
    </location>
</feature>
<dbReference type="InterPro" id="IPR001199">
    <property type="entry name" value="Cyt_B5-like_heme/steroid-bd"/>
</dbReference>
<accession>A0ABD3M723</accession>
<proteinExistence type="predicted"/>
<dbReference type="SUPFAM" id="SSF49344">
    <property type="entry name" value="CBD9-like"/>
    <property type="match status" value="1"/>
</dbReference>
<feature type="domain" description="Cytochrome b5 heme-binding" evidence="6">
    <location>
        <begin position="868"/>
        <end position="944"/>
    </location>
</feature>
<dbReference type="PRINTS" id="PR00363">
    <property type="entry name" value="CYTOCHROMEB5"/>
</dbReference>
<evidence type="ECO:0000256" key="4">
    <source>
        <dbReference type="SAM" id="MobiDB-lite"/>
    </source>
</evidence>
<dbReference type="AlphaFoldDB" id="A0ABD3M723"/>
<reference evidence="7 8" key="1">
    <citation type="submission" date="2024-10" db="EMBL/GenBank/DDBJ databases">
        <title>Updated reference genomes for cyclostephanoid diatoms.</title>
        <authorList>
            <person name="Roberts W.R."/>
            <person name="Alverson A.J."/>
        </authorList>
    </citation>
    <scope>NUCLEOTIDE SEQUENCE [LARGE SCALE GENOMIC DNA]</scope>
    <source>
        <strain evidence="7 8">AJA232-27</strain>
    </source>
</reference>